<protein>
    <recommendedName>
        <fullName evidence="4">Coiled-coil domain-containing protein</fullName>
    </recommendedName>
</protein>
<name>A0A9P0GML4_PHACE</name>
<organism evidence="2 3">
    <name type="scientific">Phaedon cochleariae</name>
    <name type="common">Mustard beetle</name>
    <dbReference type="NCBI Taxonomy" id="80249"/>
    <lineage>
        <taxon>Eukaryota</taxon>
        <taxon>Metazoa</taxon>
        <taxon>Ecdysozoa</taxon>
        <taxon>Arthropoda</taxon>
        <taxon>Hexapoda</taxon>
        <taxon>Insecta</taxon>
        <taxon>Pterygota</taxon>
        <taxon>Neoptera</taxon>
        <taxon>Endopterygota</taxon>
        <taxon>Coleoptera</taxon>
        <taxon>Polyphaga</taxon>
        <taxon>Cucujiformia</taxon>
        <taxon>Chrysomeloidea</taxon>
        <taxon>Chrysomelidae</taxon>
        <taxon>Chrysomelinae</taxon>
        <taxon>Chrysomelini</taxon>
        <taxon>Phaedon</taxon>
    </lineage>
</organism>
<dbReference type="AlphaFoldDB" id="A0A9P0GML4"/>
<evidence type="ECO:0000256" key="1">
    <source>
        <dbReference type="SAM" id="Coils"/>
    </source>
</evidence>
<evidence type="ECO:0000313" key="2">
    <source>
        <dbReference type="EMBL" id="CAH1156216.1"/>
    </source>
</evidence>
<accession>A0A9P0GML4</accession>
<dbReference type="OrthoDB" id="6256972at2759"/>
<sequence length="569" mass="68976">MKEDVDNFYRNTYEQNHVLSKCDDIVLEAKRVLLNEDIEKMASFSLSIVSKTQDEKFSTAETESSTRHCKNRIDWNDNCFWEDLPNPRNIDTVDVIPPVTKHFCKENQIVNMVIDELLHPYVNQNSDLPKSNDSELCQKYFDLWRYNIRYVKDQKETSYHARIQEKKLENLMKKLKISKKNRKKYLVTEKTQLLNNELKDSESLITNNGMMTMPPIKSSKSFGIYKHRFTAQKDIINKQKAKLNEQNKIIEELKFGIIREDLLKSIENTKVNIREIFANCSESVKCKVPITLVEEAKFTVNTQKAPNIIQKMEQRAVERAQKRQIIQERKRIMEEHRQRLLEEAIERKKCLEEEDKKRNLEIMKEKRRKELEMERTRQANKQRYLNDLDTAIKFHNRFVLRNCFRNLNDNMQLSRVNYSLACHHFENKILQWSINSWLEYIDDLYKVKNELADAHFEYKVLKQCLKTWKTWHLENIRNMQVAEDIYDFHLTKNTFIHWHRYVCIQIMLQDKYEKVAEEHYNRKILFHYYHQWMSLKAVMELEKAKELRKRRWREKVWEILPDYKPPEDF</sequence>
<reference evidence="2" key="2">
    <citation type="submission" date="2022-10" db="EMBL/GenBank/DDBJ databases">
        <authorList>
            <consortium name="ENA_rothamsted_submissions"/>
            <consortium name="culmorum"/>
            <person name="King R."/>
        </authorList>
    </citation>
    <scope>NUCLEOTIDE SEQUENCE</scope>
</reference>
<dbReference type="EMBL" id="OU896708">
    <property type="protein sequence ID" value="CAH1156216.1"/>
    <property type="molecule type" value="Genomic_DNA"/>
</dbReference>
<feature type="coiled-coil region" evidence="1">
    <location>
        <begin position="323"/>
        <end position="354"/>
    </location>
</feature>
<keyword evidence="1" id="KW-0175">Coiled coil</keyword>
<evidence type="ECO:0000313" key="3">
    <source>
        <dbReference type="Proteomes" id="UP001153737"/>
    </source>
</evidence>
<evidence type="ECO:0008006" key="4">
    <source>
        <dbReference type="Google" id="ProtNLM"/>
    </source>
</evidence>
<proteinExistence type="predicted"/>
<dbReference type="InterPro" id="IPR052270">
    <property type="entry name" value="CACF_protein"/>
</dbReference>
<dbReference type="Proteomes" id="UP001153737">
    <property type="component" value="Chromosome 2"/>
</dbReference>
<keyword evidence="3" id="KW-1185">Reference proteome</keyword>
<reference evidence="2" key="1">
    <citation type="submission" date="2022-01" db="EMBL/GenBank/DDBJ databases">
        <authorList>
            <person name="King R."/>
        </authorList>
    </citation>
    <scope>NUCLEOTIDE SEQUENCE</scope>
</reference>
<dbReference type="PANTHER" id="PTHR22028:SF5">
    <property type="entry name" value="COILED-COIL DOMAIN-CONTAINING PROTEIN 191"/>
    <property type="match status" value="1"/>
</dbReference>
<dbReference type="PANTHER" id="PTHR22028">
    <property type="entry name" value="SFI1 SPINDLE BODY DOMAIN-CONTAINING PROTEIN-RELATED"/>
    <property type="match status" value="1"/>
</dbReference>
<gene>
    <name evidence="2" type="ORF">PHAECO_LOCUS6795</name>
</gene>